<reference evidence="1" key="1">
    <citation type="submission" date="2023-02" db="EMBL/GenBank/DDBJ databases">
        <title>Kitasatospora phosalacinea NBRC 14362.</title>
        <authorList>
            <person name="Ichikawa N."/>
            <person name="Sato H."/>
            <person name="Tonouchi N."/>
        </authorList>
    </citation>
    <scope>NUCLEOTIDE SEQUENCE</scope>
    <source>
        <strain evidence="1">NBRC 14362</strain>
    </source>
</reference>
<dbReference type="Proteomes" id="UP001165143">
    <property type="component" value="Unassembled WGS sequence"/>
</dbReference>
<protein>
    <submittedName>
        <fullName evidence="1">Uncharacterized protein</fullName>
    </submittedName>
</protein>
<comment type="caution">
    <text evidence="1">The sequence shown here is derived from an EMBL/GenBank/DDBJ whole genome shotgun (WGS) entry which is preliminary data.</text>
</comment>
<proteinExistence type="predicted"/>
<accession>A0A9W6PLZ9</accession>
<dbReference type="EMBL" id="BSRX01000036">
    <property type="protein sequence ID" value="GLW57319.1"/>
    <property type="molecule type" value="Genomic_DNA"/>
</dbReference>
<evidence type="ECO:0000313" key="1">
    <source>
        <dbReference type="EMBL" id="GLW57319.1"/>
    </source>
</evidence>
<evidence type="ECO:0000313" key="2">
    <source>
        <dbReference type="Proteomes" id="UP001165143"/>
    </source>
</evidence>
<dbReference type="AlphaFoldDB" id="A0A9W6PLZ9"/>
<gene>
    <name evidence="1" type="ORF">Kpho01_53300</name>
</gene>
<sequence>MSVAGPTLRAIGFTGFFLLARSERPATELTVVRAVGATTDALWRAGNSDWQLLQGCSTEDPDLAATAATGAPALIASVFDSDVGWVRAGSPEGRAWECFLSPVMAREYGIPEEEFGDPDEIAGRAAAWAREAGMRPDPEAVRAVLVAKGDPFAEDLVFDLVQALGFVFEPDGQPSS</sequence>
<name>A0A9W6PLZ9_9ACTN</name>
<organism evidence="1 2">
    <name type="scientific">Kitasatospora phosalacinea</name>
    <dbReference type="NCBI Taxonomy" id="2065"/>
    <lineage>
        <taxon>Bacteria</taxon>
        <taxon>Bacillati</taxon>
        <taxon>Actinomycetota</taxon>
        <taxon>Actinomycetes</taxon>
        <taxon>Kitasatosporales</taxon>
        <taxon>Streptomycetaceae</taxon>
        <taxon>Kitasatospora</taxon>
    </lineage>
</organism>